<sequence>MSQLFFVEVQADSTLTGDVQEKLSTAFRTIMKLREYRVEVEDFRFDAMPKGDSSSFGDYLLQIHYSGDKGLQGDYFEVSSLLFALLKWPGNRHGVIVDYWIFTSTDLEDRQSTESLDSCPFESLERVLDRMNHARQDVAI</sequence>
<reference evidence="1 2" key="1">
    <citation type="submission" date="2018-07" db="EMBL/GenBank/DDBJ databases">
        <title>Freshwater and sediment microbial communities from various areas in North America, analyzing microbe dynamics in response to fracking.</title>
        <authorList>
            <person name="Lamendella R."/>
        </authorList>
    </citation>
    <scope>NUCLEOTIDE SEQUENCE [LARGE SCALE GENOMIC DNA]</scope>
    <source>
        <strain evidence="1 2">105B</strain>
    </source>
</reference>
<evidence type="ECO:0000313" key="1">
    <source>
        <dbReference type="EMBL" id="RCW63990.1"/>
    </source>
</evidence>
<dbReference type="EMBL" id="QPJI01000016">
    <property type="protein sequence ID" value="RCW63990.1"/>
    <property type="molecule type" value="Genomic_DNA"/>
</dbReference>
<proteinExistence type="predicted"/>
<name>A0A368X7L7_MARNT</name>
<gene>
    <name evidence="1" type="ORF">DET61_11631</name>
</gene>
<dbReference type="AlphaFoldDB" id="A0A368X7L7"/>
<organism evidence="1 2">
    <name type="scientific">Marinobacter nauticus</name>
    <name type="common">Marinobacter hydrocarbonoclasticus</name>
    <name type="synonym">Marinobacter aquaeolei</name>
    <dbReference type="NCBI Taxonomy" id="2743"/>
    <lineage>
        <taxon>Bacteria</taxon>
        <taxon>Pseudomonadati</taxon>
        <taxon>Pseudomonadota</taxon>
        <taxon>Gammaproteobacteria</taxon>
        <taxon>Pseudomonadales</taxon>
        <taxon>Marinobacteraceae</taxon>
        <taxon>Marinobacter</taxon>
    </lineage>
</organism>
<dbReference type="RefSeq" id="WP_114435113.1">
    <property type="nucleotide sequence ID" value="NZ_QPJI01000016.1"/>
</dbReference>
<dbReference type="Proteomes" id="UP000253647">
    <property type="component" value="Unassembled WGS sequence"/>
</dbReference>
<comment type="caution">
    <text evidence="1">The sequence shown here is derived from an EMBL/GenBank/DDBJ whole genome shotgun (WGS) entry which is preliminary data.</text>
</comment>
<accession>A0A368X7L7</accession>
<evidence type="ECO:0000313" key="2">
    <source>
        <dbReference type="Proteomes" id="UP000253647"/>
    </source>
</evidence>
<protein>
    <submittedName>
        <fullName evidence="1">Uncharacterized protein</fullName>
    </submittedName>
</protein>